<evidence type="ECO:0000256" key="4">
    <source>
        <dbReference type="ARBA" id="ARBA00023004"/>
    </source>
</evidence>
<dbReference type="InterPro" id="IPR051452">
    <property type="entry name" value="Diverse_Oxidoreductases"/>
</dbReference>
<dbReference type="SUPFAM" id="SSF47741">
    <property type="entry name" value="CO dehydrogenase ISP C-domain like"/>
    <property type="match status" value="1"/>
</dbReference>
<dbReference type="CDD" id="cd00207">
    <property type="entry name" value="fer2"/>
    <property type="match status" value="1"/>
</dbReference>
<evidence type="ECO:0000256" key="1">
    <source>
        <dbReference type="ARBA" id="ARBA00022714"/>
    </source>
</evidence>
<keyword evidence="2" id="KW-0479">Metal-binding</keyword>
<dbReference type="InterPro" id="IPR001041">
    <property type="entry name" value="2Fe-2S_ferredoxin-type"/>
</dbReference>
<evidence type="ECO:0000256" key="2">
    <source>
        <dbReference type="ARBA" id="ARBA00022723"/>
    </source>
</evidence>
<dbReference type="PROSITE" id="PS51085">
    <property type="entry name" value="2FE2S_FER_2"/>
    <property type="match status" value="1"/>
</dbReference>
<keyword evidence="4" id="KW-0408">Iron</keyword>
<dbReference type="Gene3D" id="1.10.150.120">
    <property type="entry name" value="[2Fe-2S]-binding domain"/>
    <property type="match status" value="1"/>
</dbReference>
<dbReference type="GO" id="GO:0051537">
    <property type="term" value="F:2 iron, 2 sulfur cluster binding"/>
    <property type="evidence" value="ECO:0007669"/>
    <property type="project" value="UniProtKB-KW"/>
</dbReference>
<dbReference type="Gene3D" id="3.10.20.30">
    <property type="match status" value="1"/>
</dbReference>
<dbReference type="AlphaFoldDB" id="A0A4P6Y794"/>
<dbReference type="PROSITE" id="PS00197">
    <property type="entry name" value="2FE2S_FER_1"/>
    <property type="match status" value="1"/>
</dbReference>
<dbReference type="PANTHER" id="PTHR44379">
    <property type="entry name" value="OXIDOREDUCTASE WITH IRON-SULFUR SUBUNIT"/>
    <property type="match status" value="1"/>
</dbReference>
<evidence type="ECO:0000256" key="5">
    <source>
        <dbReference type="ARBA" id="ARBA00023014"/>
    </source>
</evidence>
<dbReference type="RefSeq" id="WP_133274949.1">
    <property type="nucleotide sequence ID" value="NZ_CP037933.1"/>
</dbReference>
<dbReference type="EMBL" id="CP037933">
    <property type="protein sequence ID" value="QBN17418.1"/>
    <property type="molecule type" value="Genomic_DNA"/>
</dbReference>
<evidence type="ECO:0000256" key="3">
    <source>
        <dbReference type="ARBA" id="ARBA00023002"/>
    </source>
</evidence>
<evidence type="ECO:0000313" key="7">
    <source>
        <dbReference type="EMBL" id="QBN17418.1"/>
    </source>
</evidence>
<dbReference type="Proteomes" id="UP000291124">
    <property type="component" value="Chromosome"/>
</dbReference>
<sequence>MKQKISFTLNRETVTVTANGTDSLLTVLREYLDLTGTKFGCGQGECGACTVLIDNKAIRSCMVAVEDVAGAAIISIEGMSENGSLHPIQKAFITHDSMQCGFCTPGMIMNAYGLLLRNPKPSRTEIINGMEENLCRCGSYNRILDAIATAAQEMSKKPKL</sequence>
<keyword evidence="1" id="KW-0001">2Fe-2S</keyword>
<evidence type="ECO:0000313" key="8">
    <source>
        <dbReference type="Proteomes" id="UP000291124"/>
    </source>
</evidence>
<dbReference type="GO" id="GO:0016491">
    <property type="term" value="F:oxidoreductase activity"/>
    <property type="evidence" value="ECO:0007669"/>
    <property type="project" value="UniProtKB-KW"/>
</dbReference>
<dbReference type="InterPro" id="IPR036884">
    <property type="entry name" value="2Fe-2S-bd_dom_sf"/>
</dbReference>
<protein>
    <submittedName>
        <fullName evidence="7">(2Fe-2S)-binding protein</fullName>
    </submittedName>
</protein>
<evidence type="ECO:0000259" key="6">
    <source>
        <dbReference type="PROSITE" id="PS51085"/>
    </source>
</evidence>
<name>A0A4P6Y794_9FLAO</name>
<keyword evidence="5" id="KW-0411">Iron-sulfur</keyword>
<organism evidence="7 8">
    <name type="scientific">Flavobacterium nackdongense</name>
    <dbReference type="NCBI Taxonomy" id="2547394"/>
    <lineage>
        <taxon>Bacteria</taxon>
        <taxon>Pseudomonadati</taxon>
        <taxon>Bacteroidota</taxon>
        <taxon>Flavobacteriia</taxon>
        <taxon>Flavobacteriales</taxon>
        <taxon>Flavobacteriaceae</taxon>
        <taxon>Flavobacterium</taxon>
    </lineage>
</organism>
<dbReference type="SUPFAM" id="SSF54292">
    <property type="entry name" value="2Fe-2S ferredoxin-like"/>
    <property type="match status" value="1"/>
</dbReference>
<dbReference type="Pfam" id="PF00111">
    <property type="entry name" value="Fer2"/>
    <property type="match status" value="1"/>
</dbReference>
<reference evidence="8" key="1">
    <citation type="submission" date="2019-03" db="EMBL/GenBank/DDBJ databases">
        <title>Flavobacterium sp.</title>
        <authorList>
            <person name="Kim H."/>
        </authorList>
    </citation>
    <scope>NUCLEOTIDE SEQUENCE [LARGE SCALE GENOMIC DNA]</scope>
    <source>
        <strain evidence="8">GS13</strain>
    </source>
</reference>
<dbReference type="Pfam" id="PF01799">
    <property type="entry name" value="Fer2_2"/>
    <property type="match status" value="1"/>
</dbReference>
<dbReference type="GO" id="GO:0046872">
    <property type="term" value="F:metal ion binding"/>
    <property type="evidence" value="ECO:0007669"/>
    <property type="project" value="UniProtKB-KW"/>
</dbReference>
<dbReference type="InterPro" id="IPR036010">
    <property type="entry name" value="2Fe-2S_ferredoxin-like_sf"/>
</dbReference>
<dbReference type="OrthoDB" id="9796880at2"/>
<gene>
    <name evidence="7" type="ORF">E1750_00925</name>
</gene>
<accession>A0A4P6Y794</accession>
<dbReference type="InterPro" id="IPR006058">
    <property type="entry name" value="2Fe2S_fd_BS"/>
</dbReference>
<keyword evidence="8" id="KW-1185">Reference proteome</keyword>
<proteinExistence type="predicted"/>
<keyword evidence="3" id="KW-0560">Oxidoreductase</keyword>
<dbReference type="InterPro" id="IPR012675">
    <property type="entry name" value="Beta-grasp_dom_sf"/>
</dbReference>
<dbReference type="KEGG" id="fnk:E1750_00925"/>
<dbReference type="PANTHER" id="PTHR44379:SF2">
    <property type="entry name" value="BLR6218 PROTEIN"/>
    <property type="match status" value="1"/>
</dbReference>
<dbReference type="InterPro" id="IPR002888">
    <property type="entry name" value="2Fe-2S-bd"/>
</dbReference>
<feature type="domain" description="2Fe-2S ferredoxin-type" evidence="6">
    <location>
        <begin position="3"/>
        <end position="79"/>
    </location>
</feature>
<dbReference type="FunFam" id="1.10.150.120:FF:000003">
    <property type="entry name" value="Carbon monoxide dehydrogenase, small subunit"/>
    <property type="match status" value="1"/>
</dbReference>